<reference evidence="13" key="2">
    <citation type="submission" date="2015-01" db="EMBL/GenBank/DDBJ databases">
        <title>Evolutionary Origins and Diversification of the Mycorrhizal Mutualists.</title>
        <authorList>
            <consortium name="DOE Joint Genome Institute"/>
            <consortium name="Mycorrhizal Genomics Consortium"/>
            <person name="Kohler A."/>
            <person name="Kuo A."/>
            <person name="Nagy L.G."/>
            <person name="Floudas D."/>
            <person name="Copeland A."/>
            <person name="Barry K.W."/>
            <person name="Cichocki N."/>
            <person name="Veneault-Fourrey C."/>
            <person name="LaButti K."/>
            <person name="Lindquist E.A."/>
            <person name="Lipzen A."/>
            <person name="Lundell T."/>
            <person name="Morin E."/>
            <person name="Murat C."/>
            <person name="Riley R."/>
            <person name="Ohm R."/>
            <person name="Sun H."/>
            <person name="Tunlid A."/>
            <person name="Henrissat B."/>
            <person name="Grigoriev I.V."/>
            <person name="Hibbett D.S."/>
            <person name="Martin F."/>
        </authorList>
    </citation>
    <scope>NUCLEOTIDE SEQUENCE [LARGE SCALE GENOMIC DNA]</scope>
    <source>
        <strain evidence="13">ATCC 200175</strain>
    </source>
</reference>
<comment type="cofactor">
    <cofactor evidence="1">
        <name>heme</name>
        <dbReference type="ChEBI" id="CHEBI:30413"/>
    </cofactor>
</comment>
<dbReference type="AlphaFoldDB" id="A0A0C9T6Z5"/>
<dbReference type="Gene3D" id="1.10.630.10">
    <property type="entry name" value="Cytochrome P450"/>
    <property type="match status" value="1"/>
</dbReference>
<keyword evidence="13" id="KW-1185">Reference proteome</keyword>
<comment type="subcellular location">
    <subcellularLocation>
        <location evidence="2">Membrane</location>
    </subcellularLocation>
</comment>
<evidence type="ECO:0000313" key="13">
    <source>
        <dbReference type="Proteomes" id="UP000053647"/>
    </source>
</evidence>
<evidence type="ECO:0000256" key="3">
    <source>
        <dbReference type="ARBA" id="ARBA00010617"/>
    </source>
</evidence>
<keyword evidence="7" id="KW-1133">Transmembrane helix</keyword>
<sequence>MCRARLPHSQKLTLQNQLDAIPTVGSSTWLGSWWASVKFLTKGPEVVQEGYEKYKGRPFKVADLYRWTVVLSGPQFVEEVRKASDDELSFAEAANDNMKLEYTLGHDIHYNPYHIPIIRSQLTRNLGILCPDIRDEIVTAFEETLDLRGNEWKSVPAVQTVQKVVCRTSNRIFVGLPLCRNPDWIDLNVQFTLDVVKGGLIIGLVPKVLAPLVARFMTSVPGSARRGMKHLGPIIEERRKHLGKAWAEKPNDFLSWLMDDPQGSQSSVRDLTLRILTLNFAAIH</sequence>
<evidence type="ECO:0000256" key="9">
    <source>
        <dbReference type="ARBA" id="ARBA00023004"/>
    </source>
</evidence>
<dbReference type="PANTHER" id="PTHR46206:SF5">
    <property type="entry name" value="P450, PUTATIVE (EUROFUNG)-RELATED"/>
    <property type="match status" value="1"/>
</dbReference>
<keyword evidence="5" id="KW-0812">Transmembrane</keyword>
<evidence type="ECO:0000256" key="4">
    <source>
        <dbReference type="ARBA" id="ARBA00022617"/>
    </source>
</evidence>
<evidence type="ECO:0000256" key="8">
    <source>
        <dbReference type="ARBA" id="ARBA00023002"/>
    </source>
</evidence>
<dbReference type="InterPro" id="IPR001128">
    <property type="entry name" value="Cyt_P450"/>
</dbReference>
<accession>A0A0C9T6Z5</accession>
<dbReference type="SUPFAM" id="SSF48264">
    <property type="entry name" value="Cytochrome P450"/>
    <property type="match status" value="1"/>
</dbReference>
<evidence type="ECO:0000313" key="12">
    <source>
        <dbReference type="EMBL" id="KIJ07003.1"/>
    </source>
</evidence>
<keyword evidence="9" id="KW-0408">Iron</keyword>
<gene>
    <name evidence="12" type="ORF">PAXINDRAFT_91095</name>
</gene>
<dbReference type="EMBL" id="KN820057">
    <property type="protein sequence ID" value="KIJ07003.1"/>
    <property type="molecule type" value="Genomic_DNA"/>
</dbReference>
<name>A0A0C9T6Z5_PAXIN</name>
<evidence type="ECO:0000256" key="7">
    <source>
        <dbReference type="ARBA" id="ARBA00022989"/>
    </source>
</evidence>
<evidence type="ECO:0000256" key="11">
    <source>
        <dbReference type="ARBA" id="ARBA00023136"/>
    </source>
</evidence>
<organism evidence="12 13">
    <name type="scientific">Paxillus involutus ATCC 200175</name>
    <dbReference type="NCBI Taxonomy" id="664439"/>
    <lineage>
        <taxon>Eukaryota</taxon>
        <taxon>Fungi</taxon>
        <taxon>Dikarya</taxon>
        <taxon>Basidiomycota</taxon>
        <taxon>Agaricomycotina</taxon>
        <taxon>Agaricomycetes</taxon>
        <taxon>Agaricomycetidae</taxon>
        <taxon>Boletales</taxon>
        <taxon>Paxilineae</taxon>
        <taxon>Paxillaceae</taxon>
        <taxon>Paxillus</taxon>
    </lineage>
</organism>
<evidence type="ECO:0000256" key="1">
    <source>
        <dbReference type="ARBA" id="ARBA00001971"/>
    </source>
</evidence>
<dbReference type="GO" id="GO:0004497">
    <property type="term" value="F:monooxygenase activity"/>
    <property type="evidence" value="ECO:0007669"/>
    <property type="project" value="UniProtKB-KW"/>
</dbReference>
<reference evidence="12 13" key="1">
    <citation type="submission" date="2014-06" db="EMBL/GenBank/DDBJ databases">
        <authorList>
            <consortium name="DOE Joint Genome Institute"/>
            <person name="Kuo A."/>
            <person name="Kohler A."/>
            <person name="Nagy L.G."/>
            <person name="Floudas D."/>
            <person name="Copeland A."/>
            <person name="Barry K.W."/>
            <person name="Cichocki N."/>
            <person name="Veneault-Fourrey C."/>
            <person name="LaButti K."/>
            <person name="Lindquist E.A."/>
            <person name="Lipzen A."/>
            <person name="Lundell T."/>
            <person name="Morin E."/>
            <person name="Murat C."/>
            <person name="Sun H."/>
            <person name="Tunlid A."/>
            <person name="Henrissat B."/>
            <person name="Grigoriev I.V."/>
            <person name="Hibbett D.S."/>
            <person name="Martin F."/>
            <person name="Nordberg H.P."/>
            <person name="Cantor M.N."/>
            <person name="Hua S.X."/>
        </authorList>
    </citation>
    <scope>NUCLEOTIDE SEQUENCE [LARGE SCALE GENOMIC DNA]</scope>
    <source>
        <strain evidence="12 13">ATCC 200175</strain>
    </source>
</reference>
<dbReference type="GO" id="GO:0020037">
    <property type="term" value="F:heme binding"/>
    <property type="evidence" value="ECO:0007669"/>
    <property type="project" value="InterPro"/>
</dbReference>
<comment type="similarity">
    <text evidence="3">Belongs to the cytochrome P450 family.</text>
</comment>
<dbReference type="Proteomes" id="UP000053647">
    <property type="component" value="Unassembled WGS sequence"/>
</dbReference>
<feature type="non-terminal residue" evidence="12">
    <location>
        <position position="284"/>
    </location>
</feature>
<keyword evidence="10" id="KW-0503">Monooxygenase</keyword>
<dbReference type="GO" id="GO:0016020">
    <property type="term" value="C:membrane"/>
    <property type="evidence" value="ECO:0007669"/>
    <property type="project" value="UniProtKB-SubCell"/>
</dbReference>
<evidence type="ECO:0000256" key="6">
    <source>
        <dbReference type="ARBA" id="ARBA00022723"/>
    </source>
</evidence>
<dbReference type="GO" id="GO:0005506">
    <property type="term" value="F:iron ion binding"/>
    <property type="evidence" value="ECO:0007669"/>
    <property type="project" value="InterPro"/>
</dbReference>
<evidence type="ECO:0000256" key="2">
    <source>
        <dbReference type="ARBA" id="ARBA00004370"/>
    </source>
</evidence>
<dbReference type="HOGENOM" id="CLU_022195_3_0_1"/>
<keyword evidence="6" id="KW-0479">Metal-binding</keyword>
<dbReference type="OrthoDB" id="3265591at2759"/>
<dbReference type="PANTHER" id="PTHR46206">
    <property type="entry name" value="CYTOCHROME P450"/>
    <property type="match status" value="1"/>
</dbReference>
<dbReference type="GO" id="GO:0016705">
    <property type="term" value="F:oxidoreductase activity, acting on paired donors, with incorporation or reduction of molecular oxygen"/>
    <property type="evidence" value="ECO:0007669"/>
    <property type="project" value="InterPro"/>
</dbReference>
<evidence type="ECO:0008006" key="14">
    <source>
        <dbReference type="Google" id="ProtNLM"/>
    </source>
</evidence>
<keyword evidence="11" id="KW-0472">Membrane</keyword>
<keyword evidence="4" id="KW-0349">Heme</keyword>
<dbReference type="CDD" id="cd11041">
    <property type="entry name" value="CYP503A1-like"/>
    <property type="match status" value="1"/>
</dbReference>
<dbReference type="InterPro" id="IPR036396">
    <property type="entry name" value="Cyt_P450_sf"/>
</dbReference>
<protein>
    <recommendedName>
        <fullName evidence="14">Cytochrome P450</fullName>
    </recommendedName>
</protein>
<dbReference type="Pfam" id="PF00067">
    <property type="entry name" value="p450"/>
    <property type="match status" value="1"/>
</dbReference>
<evidence type="ECO:0000256" key="5">
    <source>
        <dbReference type="ARBA" id="ARBA00022692"/>
    </source>
</evidence>
<keyword evidence="8" id="KW-0560">Oxidoreductase</keyword>
<proteinExistence type="inferred from homology"/>
<evidence type="ECO:0000256" key="10">
    <source>
        <dbReference type="ARBA" id="ARBA00023033"/>
    </source>
</evidence>